<dbReference type="RefSeq" id="WP_108620489.1">
    <property type="nucleotide sequence ID" value="NZ_CP028901.1"/>
</dbReference>
<protein>
    <recommendedName>
        <fullName evidence="4">Probable alginate O-acetylase AlgI</fullName>
    </recommendedName>
    <alternativeName>
        <fullName evidence="12">Alginate biosynthesis protein AlgI</fullName>
    </alternativeName>
</protein>
<keyword evidence="10 13" id="KW-0472">Membrane</keyword>
<feature type="transmembrane region" description="Helical" evidence="14">
    <location>
        <begin position="40"/>
        <end position="61"/>
    </location>
</feature>
<gene>
    <name evidence="15" type="ORF">DBV39_04245</name>
</gene>
<evidence type="ECO:0000256" key="13">
    <source>
        <dbReference type="PIRNR" id="PIRNR016636"/>
    </source>
</evidence>
<sequence length="454" mass="50989">MLFQLPSFLLFFLIFCALFAFCPRKFLLNYVTIASLVFYAWWYPPAVLLLIALIVGCWLMLQLVWRDRRWLALCVVLSLMPLVLFKYTDFLLETIDGILGIESPRLGWALPLGLSFVTFTIISYLVDTARQPSQKRPGFWPTAVYLTFFPHLIAGPILRANHILPQLPRLAIAWADFMPNLALFTVGMLKKVLVADPVGAYVDQAYSSHATLSGWESVAAIFGFSIQIYCDFSAYSDMAIALAGMLGISFPENFRSPYISTSLGEVWRRWHITLSFWLRDYVFKPLHGRLHKYARHLSIVLTMIVSGLWHGAAWTFIVWGLAQGLIMVVESISGYRRFSATSSGWQRGFCILLTFLVWSVLTVIFRSPSMSVAYDVAIGSFVRVGLGDWPAAATVPVLLGVGLLLLHPFDQVDKIRAAAARVPTAILAPMCLLLCLGCATIASMQPANFYYFDF</sequence>
<dbReference type="InterPro" id="IPR028362">
    <property type="entry name" value="AlgI"/>
</dbReference>
<dbReference type="Proteomes" id="UP000244571">
    <property type="component" value="Chromosome"/>
</dbReference>
<dbReference type="InterPro" id="IPR051085">
    <property type="entry name" value="MB_O-acyltransferase"/>
</dbReference>
<name>A0A2R4XH68_9BURK</name>
<evidence type="ECO:0000256" key="11">
    <source>
        <dbReference type="ARBA" id="ARBA00023315"/>
    </source>
</evidence>
<dbReference type="GO" id="GO:0005886">
    <property type="term" value="C:plasma membrane"/>
    <property type="evidence" value="ECO:0007669"/>
    <property type="project" value="UniProtKB-SubCell"/>
</dbReference>
<evidence type="ECO:0000256" key="9">
    <source>
        <dbReference type="ARBA" id="ARBA00022989"/>
    </source>
</evidence>
<organism evidence="15 16">
    <name type="scientific">Orrella marina</name>
    <dbReference type="NCBI Taxonomy" id="2163011"/>
    <lineage>
        <taxon>Bacteria</taxon>
        <taxon>Pseudomonadati</taxon>
        <taxon>Pseudomonadota</taxon>
        <taxon>Betaproteobacteria</taxon>
        <taxon>Burkholderiales</taxon>
        <taxon>Alcaligenaceae</taxon>
        <taxon>Orrella</taxon>
    </lineage>
</organism>
<feature type="transmembrane region" description="Helical" evidence="14">
    <location>
        <begin position="389"/>
        <end position="406"/>
    </location>
</feature>
<reference evidence="15 16" key="1">
    <citation type="submission" date="2018-04" db="EMBL/GenBank/DDBJ databases">
        <title>Bordetella sp. HZ20 isolated from seawater.</title>
        <authorList>
            <person name="Sun C."/>
        </authorList>
    </citation>
    <scope>NUCLEOTIDE SEQUENCE [LARGE SCALE GENOMIC DNA]</scope>
    <source>
        <strain evidence="15 16">HZ20</strain>
    </source>
</reference>
<dbReference type="OrthoDB" id="139172at2"/>
<comment type="similarity">
    <text evidence="3 13">Belongs to the membrane-bound acyltransferase family.</text>
</comment>
<feature type="transmembrane region" description="Helical" evidence="14">
    <location>
        <begin position="418"/>
        <end position="444"/>
    </location>
</feature>
<evidence type="ECO:0000256" key="5">
    <source>
        <dbReference type="ARBA" id="ARBA00022475"/>
    </source>
</evidence>
<feature type="transmembrane region" description="Helical" evidence="14">
    <location>
        <begin position="138"/>
        <end position="158"/>
    </location>
</feature>
<evidence type="ECO:0000256" key="8">
    <source>
        <dbReference type="ARBA" id="ARBA00022841"/>
    </source>
</evidence>
<evidence type="ECO:0000313" key="15">
    <source>
        <dbReference type="EMBL" id="AWB33059.1"/>
    </source>
</evidence>
<accession>A0A2R4XH68</accession>
<evidence type="ECO:0000256" key="14">
    <source>
        <dbReference type="SAM" id="Phobius"/>
    </source>
</evidence>
<feature type="transmembrane region" description="Helical" evidence="14">
    <location>
        <begin position="348"/>
        <end position="369"/>
    </location>
</feature>
<dbReference type="EMBL" id="CP028901">
    <property type="protein sequence ID" value="AWB33059.1"/>
    <property type="molecule type" value="Genomic_DNA"/>
</dbReference>
<evidence type="ECO:0000256" key="2">
    <source>
        <dbReference type="ARBA" id="ARBA00005182"/>
    </source>
</evidence>
<comment type="pathway">
    <text evidence="2">Glycan biosynthesis; alginate biosynthesis.</text>
</comment>
<feature type="transmembrane region" description="Helical" evidence="14">
    <location>
        <begin position="108"/>
        <end position="126"/>
    </location>
</feature>
<dbReference type="PANTHER" id="PTHR13285">
    <property type="entry name" value="ACYLTRANSFERASE"/>
    <property type="match status" value="1"/>
</dbReference>
<evidence type="ECO:0000256" key="7">
    <source>
        <dbReference type="ARBA" id="ARBA00022692"/>
    </source>
</evidence>
<evidence type="ECO:0000256" key="3">
    <source>
        <dbReference type="ARBA" id="ARBA00010323"/>
    </source>
</evidence>
<dbReference type="PIRSF" id="PIRSF500217">
    <property type="entry name" value="AlgI"/>
    <property type="match status" value="1"/>
</dbReference>
<feature type="transmembrane region" description="Helical" evidence="14">
    <location>
        <begin position="316"/>
        <end position="336"/>
    </location>
</feature>
<keyword evidence="6 13" id="KW-0808">Transferase</keyword>
<evidence type="ECO:0000313" key="16">
    <source>
        <dbReference type="Proteomes" id="UP000244571"/>
    </source>
</evidence>
<keyword evidence="16" id="KW-1185">Reference proteome</keyword>
<keyword evidence="8" id="KW-0016">Alginate biosynthesis</keyword>
<evidence type="ECO:0000256" key="4">
    <source>
        <dbReference type="ARBA" id="ARBA00016084"/>
    </source>
</evidence>
<evidence type="ECO:0000256" key="12">
    <source>
        <dbReference type="ARBA" id="ARBA00031030"/>
    </source>
</evidence>
<dbReference type="GO" id="GO:0016746">
    <property type="term" value="F:acyltransferase activity"/>
    <property type="evidence" value="ECO:0007669"/>
    <property type="project" value="UniProtKB-KW"/>
</dbReference>
<dbReference type="InterPro" id="IPR004299">
    <property type="entry name" value="MBOAT_fam"/>
</dbReference>
<evidence type="ECO:0000256" key="6">
    <source>
        <dbReference type="ARBA" id="ARBA00022679"/>
    </source>
</evidence>
<comment type="subcellular location">
    <subcellularLocation>
        <location evidence="1">Cell membrane</location>
        <topology evidence="1">Multi-pass membrane protein</topology>
    </subcellularLocation>
</comment>
<dbReference type="Pfam" id="PF03062">
    <property type="entry name" value="MBOAT"/>
    <property type="match status" value="1"/>
</dbReference>
<proteinExistence type="inferred from homology"/>
<feature type="transmembrane region" description="Helical" evidence="14">
    <location>
        <begin position="70"/>
        <end position="88"/>
    </location>
</feature>
<dbReference type="AlphaFoldDB" id="A0A2R4XH68"/>
<keyword evidence="7 14" id="KW-0812">Transmembrane</keyword>
<dbReference type="PIRSF" id="PIRSF016636">
    <property type="entry name" value="AlgI_DltB"/>
    <property type="match status" value="1"/>
</dbReference>
<keyword evidence="5 13" id="KW-1003">Cell membrane</keyword>
<evidence type="ECO:0000256" key="10">
    <source>
        <dbReference type="ARBA" id="ARBA00023136"/>
    </source>
</evidence>
<keyword evidence="9 14" id="KW-1133">Transmembrane helix</keyword>
<dbReference type="KEGG" id="boz:DBV39_04245"/>
<evidence type="ECO:0000256" key="1">
    <source>
        <dbReference type="ARBA" id="ARBA00004651"/>
    </source>
</evidence>
<keyword evidence="11 13" id="KW-0012">Acyltransferase</keyword>
<dbReference type="GO" id="GO:0042121">
    <property type="term" value="P:alginic acid biosynthetic process"/>
    <property type="evidence" value="ECO:0007669"/>
    <property type="project" value="UniProtKB-KW"/>
</dbReference>
<dbReference type="PANTHER" id="PTHR13285:SF23">
    <property type="entry name" value="TEICHOIC ACID D-ALANYLTRANSFERASE"/>
    <property type="match status" value="1"/>
</dbReference>
<dbReference type="InterPro" id="IPR024194">
    <property type="entry name" value="Ac/AlaTfrase_AlgI/DltB"/>
</dbReference>